<dbReference type="Proteomes" id="UP000035680">
    <property type="component" value="Unassembled WGS sequence"/>
</dbReference>
<name>A0A0K0F2E2_STRVS</name>
<dbReference type="Gene3D" id="1.25.40.10">
    <property type="entry name" value="Tetratricopeptide repeat domain"/>
    <property type="match status" value="1"/>
</dbReference>
<accession>A0A0K0F2E2</accession>
<dbReference type="Pfam" id="PF02188">
    <property type="entry name" value="GoLoco"/>
    <property type="match status" value="1"/>
</dbReference>
<dbReference type="PROSITE" id="PS50877">
    <property type="entry name" value="GOLOCO"/>
    <property type="match status" value="1"/>
</dbReference>
<evidence type="ECO:0000313" key="2">
    <source>
        <dbReference type="WBParaSite" id="SVE_0297100.2"/>
    </source>
</evidence>
<dbReference type="InterPro" id="IPR011990">
    <property type="entry name" value="TPR-like_helical_dom_sf"/>
</dbReference>
<sequence>MMERSNKSKFVDTSTNNDNCDQNVILRHNIRNKRKSAKDFFASLNNGVKYLRRRNSTNCDFYTICSTDTDYKNCINKSDLFNTTMPIKNKNQRTHDFLSMLSKMQGQRLNDQRCELPVYNNVSY</sequence>
<organism evidence="1 2">
    <name type="scientific">Strongyloides venezuelensis</name>
    <name type="common">Threadworm</name>
    <dbReference type="NCBI Taxonomy" id="75913"/>
    <lineage>
        <taxon>Eukaryota</taxon>
        <taxon>Metazoa</taxon>
        <taxon>Ecdysozoa</taxon>
        <taxon>Nematoda</taxon>
        <taxon>Chromadorea</taxon>
        <taxon>Rhabditida</taxon>
        <taxon>Tylenchina</taxon>
        <taxon>Panagrolaimomorpha</taxon>
        <taxon>Strongyloidoidea</taxon>
        <taxon>Strongyloididae</taxon>
        <taxon>Strongyloides</taxon>
    </lineage>
</organism>
<dbReference type="SMART" id="SM00390">
    <property type="entry name" value="GoLoco"/>
    <property type="match status" value="1"/>
</dbReference>
<proteinExistence type="predicted"/>
<dbReference type="GO" id="GO:0030695">
    <property type="term" value="F:GTPase regulator activity"/>
    <property type="evidence" value="ECO:0007669"/>
    <property type="project" value="InterPro"/>
</dbReference>
<evidence type="ECO:0000313" key="1">
    <source>
        <dbReference type="Proteomes" id="UP000035680"/>
    </source>
</evidence>
<reference evidence="2" key="2">
    <citation type="submission" date="2015-08" db="UniProtKB">
        <authorList>
            <consortium name="WormBaseParasite"/>
        </authorList>
    </citation>
    <scope>IDENTIFICATION</scope>
</reference>
<dbReference type="WBParaSite" id="SVE_0297100.2">
    <property type="protein sequence ID" value="SVE_0297100.2"/>
    <property type="gene ID" value="SVE_0297100"/>
</dbReference>
<reference evidence="1" key="1">
    <citation type="submission" date="2014-07" db="EMBL/GenBank/DDBJ databases">
        <authorList>
            <person name="Martin A.A"/>
            <person name="De Silva N."/>
        </authorList>
    </citation>
    <scope>NUCLEOTIDE SEQUENCE</scope>
</reference>
<dbReference type="InterPro" id="IPR003109">
    <property type="entry name" value="GoLoco_motif"/>
</dbReference>
<keyword evidence="1" id="KW-1185">Reference proteome</keyword>
<dbReference type="AlphaFoldDB" id="A0A0K0F2E2"/>
<protein>
    <submittedName>
        <fullName evidence="2">Ovule protein</fullName>
    </submittedName>
</protein>